<proteinExistence type="inferred from homology"/>
<evidence type="ECO:0000256" key="9">
    <source>
        <dbReference type="SAM" id="Coils"/>
    </source>
</evidence>
<keyword evidence="5 8" id="KW-0371">Homeobox</keyword>
<dbReference type="GO" id="GO:0005634">
    <property type="term" value="C:nucleus"/>
    <property type="evidence" value="ECO:0007669"/>
    <property type="project" value="UniProtKB-SubCell"/>
</dbReference>
<dbReference type="Pfam" id="PF05920">
    <property type="entry name" value="Homeobox_KN"/>
    <property type="match status" value="1"/>
</dbReference>
<dbReference type="GO" id="GO:0006355">
    <property type="term" value="P:regulation of DNA-templated transcription"/>
    <property type="evidence" value="ECO:0007669"/>
    <property type="project" value="InterPro"/>
</dbReference>
<protein>
    <recommendedName>
        <fullName evidence="11">Homeobox domain-containing protein</fullName>
    </recommendedName>
</protein>
<dbReference type="OrthoDB" id="10056939at2759"/>
<evidence type="ECO:0000313" key="12">
    <source>
        <dbReference type="EMBL" id="KAI5060269.1"/>
    </source>
</evidence>
<dbReference type="Pfam" id="PF07526">
    <property type="entry name" value="POX"/>
    <property type="match status" value="1"/>
</dbReference>
<dbReference type="GO" id="GO:0003677">
    <property type="term" value="F:DNA binding"/>
    <property type="evidence" value="ECO:0007669"/>
    <property type="project" value="UniProtKB-UniRule"/>
</dbReference>
<evidence type="ECO:0000256" key="6">
    <source>
        <dbReference type="ARBA" id="ARBA00023163"/>
    </source>
</evidence>
<dbReference type="PANTHER" id="PTHR11850">
    <property type="entry name" value="HOMEOBOX PROTEIN TRANSCRIPTION FACTORS"/>
    <property type="match status" value="1"/>
</dbReference>
<name>A0A9D4U4H9_ADICA</name>
<comment type="subcellular location">
    <subcellularLocation>
        <location evidence="1 8">Nucleus</location>
    </subcellularLocation>
</comment>
<accession>A0A9D4U4H9</accession>
<evidence type="ECO:0000256" key="8">
    <source>
        <dbReference type="PROSITE-ProRule" id="PRU00108"/>
    </source>
</evidence>
<feature type="coiled-coil region" evidence="9">
    <location>
        <begin position="441"/>
        <end position="468"/>
    </location>
</feature>
<reference evidence="12" key="1">
    <citation type="submission" date="2021-01" db="EMBL/GenBank/DDBJ databases">
        <title>Adiantum capillus-veneris genome.</title>
        <authorList>
            <person name="Fang Y."/>
            <person name="Liao Q."/>
        </authorList>
    </citation>
    <scope>NUCLEOTIDE SEQUENCE</scope>
    <source>
        <strain evidence="12">H3</strain>
        <tissue evidence="12">Leaf</tissue>
    </source>
</reference>
<dbReference type="SMART" id="SM00389">
    <property type="entry name" value="HOX"/>
    <property type="match status" value="1"/>
</dbReference>
<dbReference type="InterPro" id="IPR050224">
    <property type="entry name" value="TALE_homeobox"/>
</dbReference>
<dbReference type="FunFam" id="1.10.10.60:FF:000117">
    <property type="entry name" value="BEL1-like homeodomain protein 9"/>
    <property type="match status" value="1"/>
</dbReference>
<feature type="compositionally biased region" description="Low complexity" evidence="10">
    <location>
        <begin position="64"/>
        <end position="83"/>
    </location>
</feature>
<dbReference type="InterPro" id="IPR001356">
    <property type="entry name" value="HD"/>
</dbReference>
<dbReference type="AlphaFoldDB" id="A0A9D4U4H9"/>
<dbReference type="SUPFAM" id="SSF46689">
    <property type="entry name" value="Homeodomain-like"/>
    <property type="match status" value="1"/>
</dbReference>
<sequence length="847" mass="92488">MEPQQLHSNPPHTLDISFYDHHHRHEDMARARETDLLNTIISFPSPSSQQVLLHRNSLQDRRMSPGSSSSFLFHSTTSTTPSLEVGASRNELLQLRGRPDLCESTGLTGREKLRHTLPAAITSRFQEESILSRLNPNSQLGGADGVAWQTYADVNDIAGSTSAPSNDTLQLPVNMNLGVHSMLSNMLPISSDQRSYGHRRNAMWADDHGTELLLLPGISAASDEHTHQQQHIIPAHKQPGNASDQDRQQSSSFSGVSTTYASTSGGSLRDLSLSLSARENSQHALFGVRGFLTAAGSTGCSQNQSSTYFKAAQNALREECSKAIAAGAAAARGGSLAAKSNPICSNTAGVAASAIVSNEISFASGAGAAGAINMNAQQSDILRSSHQYHHPQQQQQVPAAMAHLQLQDHYGRVQAYCHNGGNQLLQPAMMVDRPQQLELKRRKLYIMLEELEKRFKKYEEHMQMLLIELETSGVGMMLEGSAPYKEAAERAIQNRFTCLRDSILASESFAMGAFSGHDGGAHQAIVQGVTPGECDQVGNAAAATRFRLLDQQLRHQRALQQVGLFPQPPWRPQRGLPERSVSLLRAWLFDHFLHPYPKDTEKVLLARQTGLTRNQVSNWFINARVRLWKPMVEEMYQEEMKTAELRRAGGQGNLIKATSTSHAARGTTGTSDAHQFHMDQPKKHMQSNLDNHLMAIQDMSSINAMQSVEPSRFFYKQGDFINEGGQPRQFQAHQEEVSFSTGMEVPTPKAAMAASVLEATHTWPFIQHPHGGAFDAQEQQQHYCSSDISTALMRFGGSAGVTLTLGLQQHSGGGGGGGGGGGSINCAGPPFERSADDVNAAHHRWCE</sequence>
<evidence type="ECO:0000256" key="10">
    <source>
        <dbReference type="SAM" id="MobiDB-lite"/>
    </source>
</evidence>
<feature type="DNA-binding region" description="Homeobox" evidence="8">
    <location>
        <begin position="569"/>
        <end position="631"/>
    </location>
</feature>
<dbReference type="CDD" id="cd00086">
    <property type="entry name" value="homeodomain"/>
    <property type="match status" value="1"/>
</dbReference>
<feature type="region of interest" description="Disordered" evidence="10">
    <location>
        <begin position="223"/>
        <end position="265"/>
    </location>
</feature>
<evidence type="ECO:0000256" key="3">
    <source>
        <dbReference type="ARBA" id="ARBA00023015"/>
    </source>
</evidence>
<feature type="domain" description="Homeobox" evidence="11">
    <location>
        <begin position="567"/>
        <end position="630"/>
    </location>
</feature>
<evidence type="ECO:0000313" key="13">
    <source>
        <dbReference type="Proteomes" id="UP000886520"/>
    </source>
</evidence>
<comment type="caution">
    <text evidence="12">The sequence shown here is derived from an EMBL/GenBank/DDBJ whole genome shotgun (WGS) entry which is preliminary data.</text>
</comment>
<comment type="similarity">
    <text evidence="2">Belongs to the TALE/BELL homeobox family.</text>
</comment>
<dbReference type="Gene3D" id="1.10.10.60">
    <property type="entry name" value="Homeodomain-like"/>
    <property type="match status" value="1"/>
</dbReference>
<keyword evidence="7 8" id="KW-0539">Nucleus</keyword>
<evidence type="ECO:0000256" key="1">
    <source>
        <dbReference type="ARBA" id="ARBA00004123"/>
    </source>
</evidence>
<dbReference type="Proteomes" id="UP000886520">
    <property type="component" value="Chromosome 24"/>
</dbReference>
<feature type="region of interest" description="Disordered" evidence="10">
    <location>
        <begin position="58"/>
        <end position="84"/>
    </location>
</feature>
<keyword evidence="9" id="KW-0175">Coiled coil</keyword>
<evidence type="ECO:0000259" key="11">
    <source>
        <dbReference type="PROSITE" id="PS50071"/>
    </source>
</evidence>
<dbReference type="InterPro" id="IPR006563">
    <property type="entry name" value="POX_dom"/>
</dbReference>
<evidence type="ECO:0000256" key="7">
    <source>
        <dbReference type="ARBA" id="ARBA00023242"/>
    </source>
</evidence>
<dbReference type="InterPro" id="IPR008422">
    <property type="entry name" value="KN_HD"/>
</dbReference>
<keyword evidence="6" id="KW-0804">Transcription</keyword>
<evidence type="ECO:0000256" key="4">
    <source>
        <dbReference type="ARBA" id="ARBA00023125"/>
    </source>
</evidence>
<dbReference type="InterPro" id="IPR009057">
    <property type="entry name" value="Homeodomain-like_sf"/>
</dbReference>
<keyword evidence="3" id="KW-0805">Transcription regulation</keyword>
<keyword evidence="13" id="KW-1185">Reference proteome</keyword>
<keyword evidence="4 8" id="KW-0238">DNA-binding</keyword>
<gene>
    <name evidence="12" type="ORF">GOP47_0024689</name>
</gene>
<evidence type="ECO:0000256" key="5">
    <source>
        <dbReference type="ARBA" id="ARBA00023155"/>
    </source>
</evidence>
<organism evidence="12 13">
    <name type="scientific">Adiantum capillus-veneris</name>
    <name type="common">Maidenhair fern</name>
    <dbReference type="NCBI Taxonomy" id="13818"/>
    <lineage>
        <taxon>Eukaryota</taxon>
        <taxon>Viridiplantae</taxon>
        <taxon>Streptophyta</taxon>
        <taxon>Embryophyta</taxon>
        <taxon>Tracheophyta</taxon>
        <taxon>Polypodiopsida</taxon>
        <taxon>Polypodiidae</taxon>
        <taxon>Polypodiales</taxon>
        <taxon>Pteridineae</taxon>
        <taxon>Pteridaceae</taxon>
        <taxon>Vittarioideae</taxon>
        <taxon>Adiantum</taxon>
    </lineage>
</organism>
<dbReference type="EMBL" id="JABFUD020000024">
    <property type="protein sequence ID" value="KAI5060269.1"/>
    <property type="molecule type" value="Genomic_DNA"/>
</dbReference>
<dbReference type="PROSITE" id="PS50071">
    <property type="entry name" value="HOMEOBOX_2"/>
    <property type="match status" value="1"/>
</dbReference>
<evidence type="ECO:0000256" key="2">
    <source>
        <dbReference type="ARBA" id="ARBA00006454"/>
    </source>
</evidence>